<keyword evidence="18" id="KW-1185">Reference proteome</keyword>
<evidence type="ECO:0000256" key="7">
    <source>
        <dbReference type="ARBA" id="ARBA00022729"/>
    </source>
</evidence>
<evidence type="ECO:0000256" key="4">
    <source>
        <dbReference type="ARBA" id="ARBA00006351"/>
    </source>
</evidence>
<dbReference type="Pfam" id="PF18400">
    <property type="entry name" value="Thioredoxin_12"/>
    <property type="match status" value="1"/>
</dbReference>
<dbReference type="InterPro" id="IPR040692">
    <property type="entry name" value="UGGT_TRXL_3"/>
</dbReference>
<name>A0A423SYE3_PENVA</name>
<dbReference type="CDD" id="cd06432">
    <property type="entry name" value="GT8_HUGT1_C_like"/>
    <property type="match status" value="1"/>
</dbReference>
<proteinExistence type="inferred from homology"/>
<evidence type="ECO:0000259" key="14">
    <source>
        <dbReference type="Pfam" id="PF18402"/>
    </source>
</evidence>
<evidence type="ECO:0000313" key="18">
    <source>
        <dbReference type="Proteomes" id="UP000283509"/>
    </source>
</evidence>
<dbReference type="GO" id="GO:0005788">
    <property type="term" value="C:endoplasmic reticulum lumen"/>
    <property type="evidence" value="ECO:0007669"/>
    <property type="project" value="UniProtKB-SubCell"/>
</dbReference>
<evidence type="ECO:0000256" key="9">
    <source>
        <dbReference type="ARBA" id="ARBA00023180"/>
    </source>
</evidence>
<feature type="domain" description="UGGT thioredoxin-like" evidence="13">
    <location>
        <begin position="310"/>
        <end position="444"/>
    </location>
</feature>
<comment type="caution">
    <text evidence="17">The sequence shown here is derived from an EMBL/GenBank/DDBJ whole genome shotgun (WGS) entry which is preliminary data.</text>
</comment>
<dbReference type="InterPro" id="IPR040694">
    <property type="entry name" value="UGGT_TRXL_2"/>
</dbReference>
<evidence type="ECO:0000259" key="16">
    <source>
        <dbReference type="Pfam" id="PF18404"/>
    </source>
</evidence>
<keyword evidence="9" id="KW-0325">Glycoprotein</keyword>
<dbReference type="Pfam" id="PF06427">
    <property type="entry name" value="UDP-g_GGTase"/>
    <property type="match status" value="1"/>
</dbReference>
<evidence type="ECO:0000256" key="6">
    <source>
        <dbReference type="ARBA" id="ARBA00022679"/>
    </source>
</evidence>
<evidence type="ECO:0000256" key="8">
    <source>
        <dbReference type="ARBA" id="ARBA00022824"/>
    </source>
</evidence>
<comment type="cofactor">
    <cofactor evidence="1">
        <name>Ca(2+)</name>
        <dbReference type="ChEBI" id="CHEBI:29108"/>
    </cofactor>
</comment>
<protein>
    <submittedName>
        <fullName evidence="17">Putative UDP-glucose:glycoprotein glucosyltransferase</fullName>
    </submittedName>
</protein>
<evidence type="ECO:0000256" key="11">
    <source>
        <dbReference type="ARBA" id="ARBA00048456"/>
    </source>
</evidence>
<comment type="function">
    <text evidence="10">Recognizes glycoproteins with minor folding defects. Reglucosylates single N-glycans near the misfolded part of the protein, thus providing quality control for protein folding in the endoplasmic reticulum. Reglucosylated proteins are recognized by calreticulin for recycling to the endoplasmic reticulum and refolding or degradation.</text>
</comment>
<gene>
    <name evidence="17" type="ORF">C7M84_012517</name>
</gene>
<keyword evidence="8" id="KW-0256">Endoplasmic reticulum</keyword>
<dbReference type="Proteomes" id="UP000283509">
    <property type="component" value="Unassembled WGS sequence"/>
</dbReference>
<dbReference type="GO" id="GO:0003980">
    <property type="term" value="F:UDP-glucose:glycoprotein glucosyltransferase activity"/>
    <property type="evidence" value="ECO:0007669"/>
    <property type="project" value="InterPro"/>
</dbReference>
<dbReference type="STRING" id="6689.A0A423SYE3"/>
<accession>A0A423SYE3</accession>
<keyword evidence="6 17" id="KW-0808">Transferase</keyword>
<dbReference type="GO" id="GO:0036503">
    <property type="term" value="P:ERAD pathway"/>
    <property type="evidence" value="ECO:0007669"/>
    <property type="project" value="TreeGrafter"/>
</dbReference>
<dbReference type="PANTHER" id="PTHR11226">
    <property type="entry name" value="UDP-GLUCOSE GLYCOPROTEIN:GLUCOSYLTRANSFERASE"/>
    <property type="match status" value="1"/>
</dbReference>
<keyword evidence="5" id="KW-0328">Glycosyltransferase</keyword>
<dbReference type="InterPro" id="IPR009448">
    <property type="entry name" value="UDP-g_GGtrans"/>
</dbReference>
<dbReference type="Gene3D" id="3.90.550.10">
    <property type="entry name" value="Spore Coat Polysaccharide Biosynthesis Protein SpsA, Chain A"/>
    <property type="match status" value="1"/>
</dbReference>
<dbReference type="GO" id="GO:0051082">
    <property type="term" value="F:unfolded protein binding"/>
    <property type="evidence" value="ECO:0007669"/>
    <property type="project" value="TreeGrafter"/>
</dbReference>
<comment type="subcellular location">
    <subcellularLocation>
        <location evidence="2">Endoplasmic reticulum lumen</location>
    </subcellularLocation>
</comment>
<organism evidence="17 18">
    <name type="scientific">Penaeus vannamei</name>
    <name type="common">Whiteleg shrimp</name>
    <name type="synonym">Litopenaeus vannamei</name>
    <dbReference type="NCBI Taxonomy" id="6689"/>
    <lineage>
        <taxon>Eukaryota</taxon>
        <taxon>Metazoa</taxon>
        <taxon>Ecdysozoa</taxon>
        <taxon>Arthropoda</taxon>
        <taxon>Crustacea</taxon>
        <taxon>Multicrustacea</taxon>
        <taxon>Malacostraca</taxon>
        <taxon>Eumalacostraca</taxon>
        <taxon>Eucarida</taxon>
        <taxon>Decapoda</taxon>
        <taxon>Dendrobranchiata</taxon>
        <taxon>Penaeoidea</taxon>
        <taxon>Penaeidae</taxon>
        <taxon>Penaeus</taxon>
    </lineage>
</organism>
<evidence type="ECO:0000259" key="13">
    <source>
        <dbReference type="Pfam" id="PF18401"/>
    </source>
</evidence>
<dbReference type="FunFam" id="3.90.550.10:FF:000004">
    <property type="entry name" value="UDP-glucose glycoprotein glucosyltransferase 1"/>
    <property type="match status" value="1"/>
</dbReference>
<dbReference type="Pfam" id="PF18402">
    <property type="entry name" value="Thioredoxin_14"/>
    <property type="match status" value="1"/>
</dbReference>
<evidence type="ECO:0000256" key="2">
    <source>
        <dbReference type="ARBA" id="ARBA00004319"/>
    </source>
</evidence>
<keyword evidence="7" id="KW-0732">Signal</keyword>
<dbReference type="InterPro" id="IPR029044">
    <property type="entry name" value="Nucleotide-diphossugar_trans"/>
</dbReference>
<dbReference type="Pfam" id="PF18401">
    <property type="entry name" value="Thioredoxin_13"/>
    <property type="match status" value="1"/>
</dbReference>
<feature type="domain" description="UGGT thioredoxin-like" evidence="14">
    <location>
        <begin position="448"/>
        <end position="699"/>
    </location>
</feature>
<dbReference type="InterPro" id="IPR040693">
    <property type="entry name" value="UGGT_TRXL_1"/>
</dbReference>
<evidence type="ECO:0000259" key="15">
    <source>
        <dbReference type="Pfam" id="PF18403"/>
    </source>
</evidence>
<dbReference type="InterPro" id="IPR040497">
    <property type="entry name" value="Glyco_transf_24"/>
</dbReference>
<dbReference type="InterPro" id="IPR040525">
    <property type="entry name" value="UGGT_TRXL_4"/>
</dbReference>
<reference evidence="17 18" key="1">
    <citation type="submission" date="2018-04" db="EMBL/GenBank/DDBJ databases">
        <authorList>
            <person name="Zhang X."/>
            <person name="Yuan J."/>
            <person name="Li F."/>
            <person name="Xiang J."/>
        </authorList>
    </citation>
    <scope>NUCLEOTIDE SEQUENCE [LARGE SCALE GENOMIC DNA]</scope>
    <source>
        <tissue evidence="17">Muscle</tissue>
    </source>
</reference>
<evidence type="ECO:0000259" key="12">
    <source>
        <dbReference type="Pfam" id="PF18400"/>
    </source>
</evidence>
<dbReference type="SUPFAM" id="SSF53448">
    <property type="entry name" value="Nucleotide-diphospho-sugar transferases"/>
    <property type="match status" value="1"/>
</dbReference>
<feature type="domain" description="Glucosyltransferase 24 catalytic" evidence="16">
    <location>
        <begin position="1249"/>
        <end position="1515"/>
    </location>
</feature>
<feature type="domain" description="UGGT thioredoxin-like" evidence="12">
    <location>
        <begin position="55"/>
        <end position="236"/>
    </location>
</feature>
<dbReference type="Pfam" id="PF18404">
    <property type="entry name" value="Glyco_transf_24"/>
    <property type="match status" value="1"/>
</dbReference>
<dbReference type="OrthoDB" id="27683at2759"/>
<sequence length="1539" mass="174434">FKDIIILKVRQINAMREILGPLLGLLCFLLTGTTVKCQGKVKPVTTHLSAKWSHTPLLLETAEYMREESIATFWEFVEAVSQKDFTLFTKGSDKAAYNEILGTAGQFLSPSQVSILKLSLSMRVYSPKIEMFRQIALDRNLPTGEDCIAVFDVNGELTCNIEAMKKLVEVGSGTKPVSYDMDHHYPGGENSKVGVTLYAELGTKEFRIHHLAVKELVGLGKIDYVLRPYIKGNSKKKVRLSGYGVELAIKSTEYKAQDDTKVQDDGGRQEEDDEQEVEVEGFLFSKLESLHPEKMEELEQLRNHLVESRHEMAPMKVWQLQHLSMQAAQRIMTTPREEQLSVFVHTAQNFPMLARSLVRTKVDDKMKREILKNQNQLSAQMDVNPSDAALFINGMYFDMDFTDIYTLLDHIRTEDRVMGGLYKLGVPGESLSTLLNIDLSESKQDYGIDIRDTAIVWMNDIENDRAYSKWSSSVGELLRPTYPGMLRSIRKNFHNLVIVAEPEKATTADLIRLVEGFLTHNAPVRIGIVMSVNPDQTLRGYDDAGVAMLCAFNYVAQNLEGREDANYKALQFLVDLYSNVQGDITVDDVTSHFKSKYRSVDLEDVFGEDSDYDVGRMLAQEFVEKAGITSLPQALMNGVPLPEKHLNADEFEEVVLMDVMRTTQTLQRAVYKGQLEDKHDVVDWLMSLPNIMPRLNERILSTKNSKFIDLTGTSGETLSSVPVESFATQKAPEMTATLANSCRYITTKNDHTLRPLTVWIVGDFDTYEGRAILLEGVKYLRESNSIRICAIHNTDLSSESPKLFSRAVEVAQTTLPPAVARQFLAKVLEKDNAKKIIAGTKKWKDFEIAGLDIDAFTSRMNSFKDSVFKAHSVFCKKVLALSPGQRTVVANGRHLGTFKATEKFVMEDFGLLEKYVHSTFGEKLTEVLIGEDPPVNSDISDLTMKVAGVLQTKPQSKGRTTVNLRSDQYSVVKIPARNPNMPVFDIVAVCDPVSNAAQKIGPILMVLQEIVNAEIRVVLNAREKHSEMPLRRFYRYVLEPEPQFTEAGDMTAGPYARFTGLPESSILTLNYHAPENWLVEVVKSVYDLDNIKLDLVETGVHSEFELEHLLLEGHCFEQSSGNPPRGLQFTLGNRQQPVLVDTIVMANLGYFQLKANPGAWLLRLRQGRSADIYTIASHEGTDTPVGSEDVEIIISSFRSHVVKVRVGKQPGKQHLELLADENEESGGLWNSITSTFSSSGAKEDETEKVNIFSVASGHLYERFLRIMMVSVRRHTKAPVKFWFLKNFLSPNFKDILPLLAKEYGFEYELVQYKWPRWLHQQTEKQRIIWGYKILFLDVLFPLDVKKIIFVDADQVVRADVKDLNNEELDGAPYGFVPFCESRKEIEGFRFWKQGYWRNHLAGRKYHISALFVVDLKKFRRIAAGDRLRGQYQGLSQDPNSLSNLDQDLPNNMIHQVRIKSLPQDWLWCESWCDDESKKSAKIIDLCNNPMTKEAKLVAAQRIIPEWTEYDNEIKAVLKGFKENKSYTEEQPSQSPHIEL</sequence>
<comment type="pathway">
    <text evidence="3">Protein modification; protein glycosylation.</text>
</comment>
<evidence type="ECO:0000256" key="1">
    <source>
        <dbReference type="ARBA" id="ARBA00001913"/>
    </source>
</evidence>
<feature type="non-terminal residue" evidence="17">
    <location>
        <position position="1"/>
    </location>
</feature>
<dbReference type="GO" id="GO:0018279">
    <property type="term" value="P:protein N-linked glycosylation via asparagine"/>
    <property type="evidence" value="ECO:0007669"/>
    <property type="project" value="TreeGrafter"/>
</dbReference>
<comment type="catalytic activity">
    <reaction evidence="11">
        <text>N(4)-(alpha-D-Man-(1-&gt;2)-alpha-D-Man-(1-&gt;2)-alpha-D-Man-(1-&gt;3)-[alpha-D-Man-(1-&gt;2)-alpha-D-Man-(1-&gt;3)-[alpha-D-Man-(1-&gt;2)-alpha-D-Man-(1-&gt;6)]-alpha-D-Man-(1-&gt;6)]-beta-D-Man-(1-&gt;4)-beta-D-GlcNAc-(1-&gt;4)-beta-D-GlcNAc)-L-asparaginyl-[protein] (N-glucan mannose isomer 9A1,2,3B1,2,3) + UDP-alpha-D-glucose = N(4)-(alpha-D-Glc-(1-&gt;3)-alpha-D-Man-(1-&gt;2)-alpha-D-Man-(1-&gt;2)-alpha-D-Man-(1-&gt;3)-[alpha-D-Man-(1-&gt;2)-alpha-D-Man-(1-&gt;3)-[alpha-D-Man-(1-&gt;2)-alpha-D-Man-(1-&gt;6)]-alpha-D-Man-(1-&gt;6)]-beta-D-Man-(1-&gt;4)-beta-D-GlcNAc-(1-&gt;4)-beta-D-GlcNAc)-L-asparaginyl-[protein] + UDP + H(+)</text>
        <dbReference type="Rhea" id="RHEA:61304"/>
        <dbReference type="Rhea" id="RHEA-COMP:14356"/>
        <dbReference type="Rhea" id="RHEA-COMP:14357"/>
        <dbReference type="ChEBI" id="CHEBI:15378"/>
        <dbReference type="ChEBI" id="CHEBI:58223"/>
        <dbReference type="ChEBI" id="CHEBI:58885"/>
        <dbReference type="ChEBI" id="CHEBI:59080"/>
        <dbReference type="ChEBI" id="CHEBI:139493"/>
    </reaction>
</comment>
<dbReference type="Pfam" id="PF18403">
    <property type="entry name" value="Thioredoxin_15"/>
    <property type="match status" value="1"/>
</dbReference>
<evidence type="ECO:0000313" key="17">
    <source>
        <dbReference type="EMBL" id="ROT69290.1"/>
    </source>
</evidence>
<evidence type="ECO:0000256" key="10">
    <source>
        <dbReference type="ARBA" id="ARBA00045874"/>
    </source>
</evidence>
<evidence type="ECO:0000256" key="5">
    <source>
        <dbReference type="ARBA" id="ARBA00022676"/>
    </source>
</evidence>
<dbReference type="EMBL" id="QCYY01002586">
    <property type="protein sequence ID" value="ROT69290.1"/>
    <property type="molecule type" value="Genomic_DNA"/>
</dbReference>
<comment type="similarity">
    <text evidence="4">Belongs to the glycosyltransferase 8 family.</text>
</comment>
<reference evidence="17 18" key="2">
    <citation type="submission" date="2019-01" db="EMBL/GenBank/DDBJ databases">
        <title>The decoding of complex shrimp genome reveals the adaptation for benthos swimmer, frequently molting mechanism and breeding impact on genome.</title>
        <authorList>
            <person name="Sun Y."/>
            <person name="Gao Y."/>
            <person name="Yu Y."/>
        </authorList>
    </citation>
    <scope>NUCLEOTIDE SEQUENCE [LARGE SCALE GENOMIC DNA]</scope>
    <source>
        <tissue evidence="17">Muscle</tissue>
    </source>
</reference>
<dbReference type="UniPathway" id="UPA00378"/>
<feature type="domain" description="UDP-glucose:glycoprotein glucosyltransferase thioredoxin-like" evidence="15">
    <location>
        <begin position="732"/>
        <end position="947"/>
    </location>
</feature>
<dbReference type="PANTHER" id="PTHR11226:SF0">
    <property type="entry name" value="UDP-GLUCOSE:GLYCOPROTEIN GLUCOSYLTRANSFERASE"/>
    <property type="match status" value="1"/>
</dbReference>
<evidence type="ECO:0000256" key="3">
    <source>
        <dbReference type="ARBA" id="ARBA00004922"/>
    </source>
</evidence>